<accession>A0A9D1ZRJ2</accession>
<reference evidence="5" key="2">
    <citation type="submission" date="2021-04" db="EMBL/GenBank/DDBJ databases">
        <authorList>
            <person name="Gilroy R."/>
        </authorList>
    </citation>
    <scope>NUCLEOTIDE SEQUENCE</scope>
    <source>
        <strain evidence="5">ChiHjej12B11-9195</strain>
    </source>
</reference>
<evidence type="ECO:0000256" key="3">
    <source>
        <dbReference type="ARBA" id="ARBA00023002"/>
    </source>
</evidence>
<organism evidence="5 6">
    <name type="scientific">Candidatus Rothia avicola</name>
    <dbReference type="NCBI Taxonomy" id="2840478"/>
    <lineage>
        <taxon>Bacteria</taxon>
        <taxon>Bacillati</taxon>
        <taxon>Actinomycetota</taxon>
        <taxon>Actinomycetes</taxon>
        <taxon>Micrococcales</taxon>
        <taxon>Micrococcaceae</taxon>
        <taxon>Rothia</taxon>
    </lineage>
</organism>
<dbReference type="FunFam" id="3.40.50.920:FF:000001">
    <property type="entry name" value="Pyruvate dehydrogenase E1 beta subunit"/>
    <property type="match status" value="1"/>
</dbReference>
<name>A0A9D1ZRJ2_9MICC</name>
<evidence type="ECO:0000256" key="2">
    <source>
        <dbReference type="ARBA" id="ARBA00012277"/>
    </source>
</evidence>
<reference evidence="5" key="1">
    <citation type="journal article" date="2021" name="PeerJ">
        <title>Extensive microbial diversity within the chicken gut microbiome revealed by metagenomics and culture.</title>
        <authorList>
            <person name="Gilroy R."/>
            <person name="Ravi A."/>
            <person name="Getino M."/>
            <person name="Pursley I."/>
            <person name="Horton D.L."/>
            <person name="Alikhan N.F."/>
            <person name="Baker D."/>
            <person name="Gharbi K."/>
            <person name="Hall N."/>
            <person name="Watson M."/>
            <person name="Adriaenssens E.M."/>
            <person name="Foster-Nyarko E."/>
            <person name="Jarju S."/>
            <person name="Secka A."/>
            <person name="Antonio M."/>
            <person name="Oren A."/>
            <person name="Chaudhuri R.R."/>
            <person name="La Ragione R."/>
            <person name="Hildebrand F."/>
            <person name="Pallen M.J."/>
        </authorList>
    </citation>
    <scope>NUCLEOTIDE SEQUENCE</scope>
    <source>
        <strain evidence="5">ChiHjej12B11-9195</strain>
    </source>
</reference>
<dbReference type="InterPro" id="IPR033248">
    <property type="entry name" value="Transketolase_C"/>
</dbReference>
<dbReference type="Pfam" id="PF02779">
    <property type="entry name" value="Transket_pyr"/>
    <property type="match status" value="1"/>
</dbReference>
<dbReference type="InterPro" id="IPR029061">
    <property type="entry name" value="THDP-binding"/>
</dbReference>
<dbReference type="GO" id="GO:0009083">
    <property type="term" value="P:branched-chain amino acid catabolic process"/>
    <property type="evidence" value="ECO:0007669"/>
    <property type="project" value="TreeGrafter"/>
</dbReference>
<dbReference type="SMART" id="SM00861">
    <property type="entry name" value="Transket_pyr"/>
    <property type="match status" value="1"/>
</dbReference>
<dbReference type="SUPFAM" id="SSF52518">
    <property type="entry name" value="Thiamin diphosphate-binding fold (THDP-binding)"/>
    <property type="match status" value="1"/>
</dbReference>
<gene>
    <name evidence="5" type="ORF">H9821_05675</name>
</gene>
<dbReference type="AlphaFoldDB" id="A0A9D1ZRJ2"/>
<evidence type="ECO:0000313" key="6">
    <source>
        <dbReference type="Proteomes" id="UP000824134"/>
    </source>
</evidence>
<dbReference type="InterPro" id="IPR009014">
    <property type="entry name" value="Transketo_C/PFOR_II"/>
</dbReference>
<dbReference type="InterPro" id="IPR005475">
    <property type="entry name" value="Transketolase-like_Pyr-bd"/>
</dbReference>
<dbReference type="SUPFAM" id="SSF52922">
    <property type="entry name" value="TK C-terminal domain-like"/>
    <property type="match status" value="1"/>
</dbReference>
<dbReference type="GO" id="GO:0000287">
    <property type="term" value="F:magnesium ion binding"/>
    <property type="evidence" value="ECO:0007669"/>
    <property type="project" value="UniProtKB-ARBA"/>
</dbReference>
<dbReference type="Proteomes" id="UP000824134">
    <property type="component" value="Unassembled WGS sequence"/>
</dbReference>
<proteinExistence type="predicted"/>
<dbReference type="PANTHER" id="PTHR42980:SF1">
    <property type="entry name" value="2-OXOISOVALERATE DEHYDROGENASE SUBUNIT BETA, MITOCHONDRIAL"/>
    <property type="match status" value="1"/>
</dbReference>
<dbReference type="EMBL" id="DXCN01000042">
    <property type="protein sequence ID" value="HIY95137.1"/>
    <property type="molecule type" value="Genomic_DNA"/>
</dbReference>
<dbReference type="Gene3D" id="3.40.50.970">
    <property type="match status" value="1"/>
</dbReference>
<evidence type="ECO:0000313" key="5">
    <source>
        <dbReference type="EMBL" id="HIY95137.1"/>
    </source>
</evidence>
<sequence>MSDQIPQQGAETLTLAKAITRALHDEMTANRKVLALGEDIGKLGGVYRVTDGLQKTFGPTRVMDTPLGESGIIGTSIGMALRGYRPVPEIQFDGFVFPGFNQITSQLSKMHGRTHGQYEVPVTVRIPYGGMIGSVEHHSESPEALFTHTPGLRVVTPSSPHDAYWMLRKAIAHPDPVIYFEPKRRYWMKGEVNFADTDFDPFTAQVVREGEDLTIATYGPLVPVALAAAQAAVEDGHSIEVIDLRSLSPLDIPTIEASVQKTGRLVVAHEAPTFGGIGSDIAAAITERCFYHLEAPVIRVGGYHMPYPVSRVEEEYVPGIDRLLEAVDRSLAY</sequence>
<dbReference type="GO" id="GO:0007584">
    <property type="term" value="P:response to nutrient"/>
    <property type="evidence" value="ECO:0007669"/>
    <property type="project" value="TreeGrafter"/>
</dbReference>
<comment type="caution">
    <text evidence="5">The sequence shown here is derived from an EMBL/GenBank/DDBJ whole genome shotgun (WGS) entry which is preliminary data.</text>
</comment>
<keyword evidence="3" id="KW-0560">Oxidoreductase</keyword>
<dbReference type="Gene3D" id="3.40.50.920">
    <property type="match status" value="1"/>
</dbReference>
<feature type="domain" description="Transketolase-like pyrimidine-binding" evidence="4">
    <location>
        <begin position="13"/>
        <end position="188"/>
    </location>
</feature>
<dbReference type="GO" id="GO:0003863">
    <property type="term" value="F:branched-chain 2-oxo acid dehydrogenase activity"/>
    <property type="evidence" value="ECO:0007669"/>
    <property type="project" value="UniProtKB-EC"/>
</dbReference>
<evidence type="ECO:0000256" key="1">
    <source>
        <dbReference type="ARBA" id="ARBA00001964"/>
    </source>
</evidence>
<comment type="cofactor">
    <cofactor evidence="1">
        <name>thiamine diphosphate</name>
        <dbReference type="ChEBI" id="CHEBI:58937"/>
    </cofactor>
</comment>
<dbReference type="PANTHER" id="PTHR42980">
    <property type="entry name" value="2-OXOISOVALERATE DEHYDROGENASE SUBUNIT BETA-RELATED"/>
    <property type="match status" value="1"/>
</dbReference>
<dbReference type="FunFam" id="3.40.50.970:FF:000001">
    <property type="entry name" value="Pyruvate dehydrogenase E1 beta subunit"/>
    <property type="match status" value="1"/>
</dbReference>
<dbReference type="Pfam" id="PF02780">
    <property type="entry name" value="Transketolase_C"/>
    <property type="match status" value="1"/>
</dbReference>
<protein>
    <recommendedName>
        <fullName evidence="2">3-methyl-2-oxobutanoate dehydrogenase (2-methylpropanoyl-transferring)</fullName>
        <ecNumber evidence="2">1.2.4.4</ecNumber>
    </recommendedName>
</protein>
<dbReference type="EC" id="1.2.4.4" evidence="2"/>
<dbReference type="CDD" id="cd07036">
    <property type="entry name" value="TPP_PYR_E1-PDHc-beta_like"/>
    <property type="match status" value="1"/>
</dbReference>
<evidence type="ECO:0000259" key="4">
    <source>
        <dbReference type="SMART" id="SM00861"/>
    </source>
</evidence>